<keyword evidence="3 9" id="KW-0812">Transmembrane</keyword>
<keyword evidence="2" id="KW-0808">Transferase</keyword>
<dbReference type="Pfam" id="PF01040">
    <property type="entry name" value="UbiA"/>
    <property type="match status" value="1"/>
</dbReference>
<evidence type="ECO:0000256" key="7">
    <source>
        <dbReference type="ARBA" id="ARBA00030253"/>
    </source>
</evidence>
<evidence type="ECO:0000256" key="1">
    <source>
        <dbReference type="ARBA" id="ARBA00004141"/>
    </source>
</evidence>
<dbReference type="CDD" id="cd13957">
    <property type="entry name" value="PT_UbiA_Cox10"/>
    <property type="match status" value="1"/>
</dbReference>
<comment type="subcellular location">
    <subcellularLocation>
        <location evidence="1">Membrane</location>
        <topology evidence="1">Multi-pass membrane protein</topology>
    </subcellularLocation>
</comment>
<feature type="transmembrane region" description="Helical" evidence="9">
    <location>
        <begin position="210"/>
        <end position="227"/>
    </location>
</feature>
<feature type="transmembrane region" description="Helical" evidence="9">
    <location>
        <begin position="262"/>
        <end position="286"/>
    </location>
</feature>
<evidence type="ECO:0000256" key="5">
    <source>
        <dbReference type="ARBA" id="ARBA00023133"/>
    </source>
</evidence>
<dbReference type="Gene3D" id="1.10.357.140">
    <property type="entry name" value="UbiA prenyltransferase"/>
    <property type="match status" value="1"/>
</dbReference>
<evidence type="ECO:0000256" key="9">
    <source>
        <dbReference type="SAM" id="Phobius"/>
    </source>
</evidence>
<dbReference type="GO" id="GO:0005739">
    <property type="term" value="C:mitochondrion"/>
    <property type="evidence" value="ECO:0007669"/>
    <property type="project" value="TreeGrafter"/>
</dbReference>
<dbReference type="GO" id="GO:0006784">
    <property type="term" value="P:heme A biosynthetic process"/>
    <property type="evidence" value="ECO:0007669"/>
    <property type="project" value="TreeGrafter"/>
</dbReference>
<sequence>MWRSSRSFSSKLRSPSSSPSPKTTPSASTFYGHNGVARPFLRALHPYSSSLFNSLSSSPSSSDPIRIGFSNSYGFRACSSVADPSSLASASVSRAREVVDLARHYGRCYWELSKARLSMLVVATSGTGFVLGSGSAMDLGGLCWTCAGTMMVAASANSLNQVFEINNDAKMKRTQRRPLPSGRITVPHAVTWATSVGLAGTVMLASKANILAAGLAASNLILYAFVYTPLKQIHPVNTWVGAIVGAIPPLLGWAAASGQISLNAMILPAALYFWQIPHFMALAYLCRDDYAAGGYKMYSLADASGKRTAAVALRNCLYLVPLGFLAYDWDITSGWFCLESSILTLAISATAFSFYRHCTMQKARRMFHASLLYLPVFMLGLLLHRLPDNEQTMEEDSFERMLDGRAQEEDGYIARNNKTGYSKGVAQGRPPVAYASVAPFPFLPVPLYADS</sequence>
<dbReference type="HAMAP" id="MF_00154">
    <property type="entry name" value="CyoE_CtaB"/>
    <property type="match status" value="1"/>
</dbReference>
<feature type="transmembrane region" description="Helical" evidence="9">
    <location>
        <begin position="142"/>
        <end position="163"/>
    </location>
</feature>
<accession>A0A6J1CYU2</accession>
<dbReference type="OrthoDB" id="5211at2759"/>
<dbReference type="GeneID" id="111016032"/>
<keyword evidence="5" id="KW-0350">Heme biosynthesis</keyword>
<feature type="transmembrane region" description="Helical" evidence="9">
    <location>
        <begin position="184"/>
        <end position="204"/>
    </location>
</feature>
<gene>
    <name evidence="11" type="primary">LOC111016032</name>
</gene>
<feature type="transmembrane region" description="Helical" evidence="9">
    <location>
        <begin position="333"/>
        <end position="355"/>
    </location>
</feature>
<evidence type="ECO:0000256" key="6">
    <source>
        <dbReference type="ARBA" id="ARBA00023136"/>
    </source>
</evidence>
<organism evidence="10 11">
    <name type="scientific">Momordica charantia</name>
    <name type="common">Bitter gourd</name>
    <name type="synonym">Balsam pear</name>
    <dbReference type="NCBI Taxonomy" id="3673"/>
    <lineage>
        <taxon>Eukaryota</taxon>
        <taxon>Viridiplantae</taxon>
        <taxon>Streptophyta</taxon>
        <taxon>Embryophyta</taxon>
        <taxon>Tracheophyta</taxon>
        <taxon>Spermatophyta</taxon>
        <taxon>Magnoliopsida</taxon>
        <taxon>eudicotyledons</taxon>
        <taxon>Gunneridae</taxon>
        <taxon>Pentapetalae</taxon>
        <taxon>rosids</taxon>
        <taxon>fabids</taxon>
        <taxon>Cucurbitales</taxon>
        <taxon>Cucurbitaceae</taxon>
        <taxon>Momordiceae</taxon>
        <taxon>Momordica</taxon>
    </lineage>
</organism>
<keyword evidence="4 9" id="KW-1133">Transmembrane helix</keyword>
<evidence type="ECO:0000313" key="10">
    <source>
        <dbReference type="Proteomes" id="UP000504603"/>
    </source>
</evidence>
<keyword evidence="6 9" id="KW-0472">Membrane</keyword>
<evidence type="ECO:0000313" key="11">
    <source>
        <dbReference type="RefSeq" id="XP_022146965.1"/>
    </source>
</evidence>
<feature type="transmembrane region" description="Helical" evidence="9">
    <location>
        <begin position="239"/>
        <end position="256"/>
    </location>
</feature>
<evidence type="ECO:0000256" key="2">
    <source>
        <dbReference type="ARBA" id="ARBA00022679"/>
    </source>
</evidence>
<dbReference type="RefSeq" id="XP_022146965.1">
    <property type="nucleotide sequence ID" value="XM_022291273.1"/>
</dbReference>
<feature type="region of interest" description="Disordered" evidence="8">
    <location>
        <begin position="1"/>
        <end position="28"/>
    </location>
</feature>
<protein>
    <recommendedName>
        <fullName evidence="7">Heme O synthase</fullName>
    </recommendedName>
</protein>
<dbReference type="AlphaFoldDB" id="A0A6J1CYU2"/>
<reference evidence="11" key="1">
    <citation type="submission" date="2025-08" db="UniProtKB">
        <authorList>
            <consortium name="RefSeq"/>
        </authorList>
    </citation>
    <scope>IDENTIFICATION</scope>
    <source>
        <strain evidence="11">OHB3-1</strain>
    </source>
</reference>
<evidence type="ECO:0000256" key="4">
    <source>
        <dbReference type="ARBA" id="ARBA00022989"/>
    </source>
</evidence>
<feature type="transmembrane region" description="Helical" evidence="9">
    <location>
        <begin position="307"/>
        <end position="327"/>
    </location>
</feature>
<dbReference type="InterPro" id="IPR000537">
    <property type="entry name" value="UbiA_prenyltransferase"/>
</dbReference>
<dbReference type="FunFam" id="1.10.357.140:FF:000006">
    <property type="entry name" value="Protoheme IX farnesyltransferase, mitochondrial"/>
    <property type="match status" value="1"/>
</dbReference>
<dbReference type="Proteomes" id="UP000504603">
    <property type="component" value="Unplaced"/>
</dbReference>
<name>A0A6J1CYU2_MOMCH</name>
<dbReference type="InterPro" id="IPR006369">
    <property type="entry name" value="Protohaem_IX_farnesylTrfase"/>
</dbReference>
<dbReference type="GO" id="GO:0016020">
    <property type="term" value="C:membrane"/>
    <property type="evidence" value="ECO:0007669"/>
    <property type="project" value="UniProtKB-SubCell"/>
</dbReference>
<dbReference type="PANTHER" id="PTHR43448:SF2">
    <property type="entry name" value="PROTOHEME IX FARNESYLTRANSFERASE, MITOCHONDRIAL"/>
    <property type="match status" value="1"/>
</dbReference>
<feature type="transmembrane region" description="Helical" evidence="9">
    <location>
        <begin position="117"/>
        <end position="136"/>
    </location>
</feature>
<dbReference type="NCBIfam" id="TIGR01473">
    <property type="entry name" value="cyoE_ctaB"/>
    <property type="match status" value="1"/>
</dbReference>
<evidence type="ECO:0000256" key="8">
    <source>
        <dbReference type="SAM" id="MobiDB-lite"/>
    </source>
</evidence>
<dbReference type="InterPro" id="IPR044878">
    <property type="entry name" value="UbiA_sf"/>
</dbReference>
<keyword evidence="10" id="KW-1185">Reference proteome</keyword>
<dbReference type="PANTHER" id="PTHR43448">
    <property type="entry name" value="PROTOHEME IX FARNESYLTRANSFERASE, MITOCHONDRIAL"/>
    <property type="match status" value="1"/>
</dbReference>
<feature type="transmembrane region" description="Helical" evidence="9">
    <location>
        <begin position="367"/>
        <end position="386"/>
    </location>
</feature>
<dbReference type="KEGG" id="mcha:111016032"/>
<dbReference type="GO" id="GO:0008495">
    <property type="term" value="F:protoheme IX farnesyltransferase activity"/>
    <property type="evidence" value="ECO:0007669"/>
    <property type="project" value="InterPro"/>
</dbReference>
<evidence type="ECO:0000256" key="3">
    <source>
        <dbReference type="ARBA" id="ARBA00022692"/>
    </source>
</evidence>
<proteinExistence type="inferred from homology"/>